<feature type="transmembrane region" description="Helical" evidence="2">
    <location>
        <begin position="199"/>
        <end position="225"/>
    </location>
</feature>
<dbReference type="AlphaFoldDB" id="A0A226D3N0"/>
<feature type="signal peptide" evidence="3">
    <location>
        <begin position="1"/>
        <end position="19"/>
    </location>
</feature>
<sequence length="454" mass="50218">MAQLSVFSLILIICTTVFAINPASNPEINNLQENQLYCIQESTSCGFLHYNGLFDQDHLFGLSVSQTDSCFDDNRFLFRNVVDSEGFIWIQNVNLSLPLQKFGAITDRWQQFFSIGSFAGTGEIRVYASRQETGLILSSGDDHAIGGGGMGQFRVLNTTNLLSLAARWEFLYQGGTTFSDSTTITPTTTHSSAGRLKTIFFVIMSMIVLNLIFMAQLSVFFSLFLTFCTTVSAINPTSYPEINNFQETQLFCIQESASGGFLHYNGYSDQDHLFGLSVSQTDSCFEDDRFLFRNVLDNDGFVWIQNVNLALPLQKFGAFMVDKWQEFIVIGRFAATGEIRVYVFRHETGLILSSGNDHAIGGGGTGPFRVLNTTIVLDLAARWEFLYEGGTTFSDSTTTTPPATSPTNSVTPTTTAATTPSSAEGNFKSIFSLVISLIILNLAFVHIRTEEFIE</sequence>
<protein>
    <submittedName>
        <fullName evidence="4">Uncharacterized protein</fullName>
    </submittedName>
</protein>
<evidence type="ECO:0000313" key="5">
    <source>
        <dbReference type="Proteomes" id="UP000198287"/>
    </source>
</evidence>
<accession>A0A226D3N0</accession>
<name>A0A226D3N0_FOLCA</name>
<dbReference type="Proteomes" id="UP000198287">
    <property type="component" value="Unassembled WGS sequence"/>
</dbReference>
<keyword evidence="5" id="KW-1185">Reference proteome</keyword>
<keyword evidence="2" id="KW-0472">Membrane</keyword>
<gene>
    <name evidence="4" type="ORF">Fcan01_25459</name>
</gene>
<keyword evidence="3" id="KW-0732">Signal</keyword>
<proteinExistence type="predicted"/>
<feature type="region of interest" description="Disordered" evidence="1">
    <location>
        <begin position="394"/>
        <end position="421"/>
    </location>
</feature>
<keyword evidence="2" id="KW-0812">Transmembrane</keyword>
<feature type="chain" id="PRO_5012352834" evidence="3">
    <location>
        <begin position="20"/>
        <end position="454"/>
    </location>
</feature>
<comment type="caution">
    <text evidence="4">The sequence shown here is derived from an EMBL/GenBank/DDBJ whole genome shotgun (WGS) entry which is preliminary data.</text>
</comment>
<evidence type="ECO:0000256" key="3">
    <source>
        <dbReference type="SAM" id="SignalP"/>
    </source>
</evidence>
<keyword evidence="2" id="KW-1133">Transmembrane helix</keyword>
<organism evidence="4 5">
    <name type="scientific">Folsomia candida</name>
    <name type="common">Springtail</name>
    <dbReference type="NCBI Taxonomy" id="158441"/>
    <lineage>
        <taxon>Eukaryota</taxon>
        <taxon>Metazoa</taxon>
        <taxon>Ecdysozoa</taxon>
        <taxon>Arthropoda</taxon>
        <taxon>Hexapoda</taxon>
        <taxon>Collembola</taxon>
        <taxon>Entomobryomorpha</taxon>
        <taxon>Isotomoidea</taxon>
        <taxon>Isotomidae</taxon>
        <taxon>Proisotominae</taxon>
        <taxon>Folsomia</taxon>
    </lineage>
</organism>
<evidence type="ECO:0000313" key="4">
    <source>
        <dbReference type="EMBL" id="OXA39660.1"/>
    </source>
</evidence>
<evidence type="ECO:0000256" key="1">
    <source>
        <dbReference type="SAM" id="MobiDB-lite"/>
    </source>
</evidence>
<dbReference type="EMBL" id="LNIX01000037">
    <property type="protein sequence ID" value="OXA39660.1"/>
    <property type="molecule type" value="Genomic_DNA"/>
</dbReference>
<reference evidence="4 5" key="1">
    <citation type="submission" date="2015-12" db="EMBL/GenBank/DDBJ databases">
        <title>The genome of Folsomia candida.</title>
        <authorList>
            <person name="Faddeeva A."/>
            <person name="Derks M.F."/>
            <person name="Anvar Y."/>
            <person name="Smit S."/>
            <person name="Van Straalen N."/>
            <person name="Roelofs D."/>
        </authorList>
    </citation>
    <scope>NUCLEOTIDE SEQUENCE [LARGE SCALE GENOMIC DNA]</scope>
    <source>
        <strain evidence="4 5">VU population</strain>
        <tissue evidence="4">Whole body</tissue>
    </source>
</reference>
<evidence type="ECO:0000256" key="2">
    <source>
        <dbReference type="SAM" id="Phobius"/>
    </source>
</evidence>